<organism evidence="3 6">
    <name type="scientific">Elizabethkingia ursingii</name>
    <dbReference type="NCBI Taxonomy" id="1756150"/>
    <lineage>
        <taxon>Bacteria</taxon>
        <taxon>Pseudomonadati</taxon>
        <taxon>Bacteroidota</taxon>
        <taxon>Flavobacteriia</taxon>
        <taxon>Flavobacteriales</taxon>
        <taxon>Weeksellaceae</taxon>
        <taxon>Elizabethkingia</taxon>
    </lineage>
</organism>
<evidence type="ECO:0000313" key="6">
    <source>
        <dbReference type="Proteomes" id="UP000190816"/>
    </source>
</evidence>
<reference evidence="3 6" key="1">
    <citation type="submission" date="2016-06" db="EMBL/GenBank/DDBJ databases">
        <authorList>
            <person name="Nicholson A.C."/>
        </authorList>
    </citation>
    <scope>NUCLEOTIDE SEQUENCE [LARGE SCALE GENOMIC DNA]</scope>
    <source>
        <strain evidence="3 6">G4123</strain>
    </source>
</reference>
<evidence type="ECO:0000313" key="5">
    <source>
        <dbReference type="Proteomes" id="UP000190016"/>
    </source>
</evidence>
<gene>
    <name evidence="3" type="ORF">BAY32_11985</name>
    <name evidence="4" type="ORF">BB021_05200</name>
</gene>
<keyword evidence="1" id="KW-0732">Signal</keyword>
<sequence length="188" mass="21570">MKKILFSAIFLLYICANAQTVRLAGNNNINTGMYLKDMDDLLSKFVGEWTAKYEKNQVTLNIEKIEKHPVKVENVNYYSDVLFLRYTIKDSKGKEIFSNQNKSITDIGTLKSSSASSVNKSIGFEYTGEECNIGEGYITLRYKEPTRMIWEYIAEDKPIDKTKCPNADNIKSYIPAAYELVFTKNEHK</sequence>
<feature type="signal peptide" evidence="1">
    <location>
        <begin position="1"/>
        <end position="18"/>
    </location>
</feature>
<dbReference type="Proteomes" id="UP000190016">
    <property type="component" value="Unassembled WGS sequence"/>
</dbReference>
<proteinExistence type="predicted"/>
<evidence type="ECO:0000259" key="2">
    <source>
        <dbReference type="Pfam" id="PF20448"/>
    </source>
</evidence>
<dbReference type="Proteomes" id="UP000190816">
    <property type="component" value="Unassembled WGS sequence"/>
</dbReference>
<dbReference type="EMBL" id="MAIC01000016">
    <property type="protein sequence ID" value="OPB73869.1"/>
    <property type="molecule type" value="Genomic_DNA"/>
</dbReference>
<evidence type="ECO:0000313" key="4">
    <source>
        <dbReference type="EMBL" id="OPB89308.1"/>
    </source>
</evidence>
<accession>A0AAJ3TN80</accession>
<reference evidence="4 5" key="2">
    <citation type="submission" date="2016-07" db="EMBL/GenBank/DDBJ databases">
        <title>Revisiting the Taxonomy of the Elizabethkingia Genus based on Whole-Genome Sequencing, Optical Mapping, and MALDI-TOF.</title>
        <authorList>
            <person name="Nicholson A.C."/>
        </authorList>
    </citation>
    <scope>NUCLEOTIDE SEQUENCE [LARGE SCALE GENOMIC DNA]</scope>
    <source>
        <strain evidence="4 5">C1558</strain>
    </source>
</reference>
<evidence type="ECO:0000256" key="1">
    <source>
        <dbReference type="SAM" id="SignalP"/>
    </source>
</evidence>
<evidence type="ECO:0000313" key="3">
    <source>
        <dbReference type="EMBL" id="OPB73869.1"/>
    </source>
</evidence>
<comment type="caution">
    <text evidence="3">The sequence shown here is derived from an EMBL/GenBank/DDBJ whole genome shotgun (WGS) entry which is preliminary data.</text>
</comment>
<feature type="domain" description="DUF6705" evidence="2">
    <location>
        <begin position="1"/>
        <end position="148"/>
    </location>
</feature>
<feature type="chain" id="PRO_5042516353" description="DUF6705 domain-containing protein" evidence="1">
    <location>
        <begin position="19"/>
        <end position="188"/>
    </location>
</feature>
<dbReference type="RefSeq" id="WP_078405301.1">
    <property type="nucleotide sequence ID" value="NZ_CP016377.1"/>
</dbReference>
<protein>
    <recommendedName>
        <fullName evidence="2">DUF6705 domain-containing protein</fullName>
    </recommendedName>
</protein>
<dbReference type="KEGG" id="ego:BBD34_04240"/>
<dbReference type="InterPro" id="IPR046551">
    <property type="entry name" value="DUF6705"/>
</dbReference>
<dbReference type="AlphaFoldDB" id="A0AAJ3TN80"/>
<dbReference type="EMBL" id="MBDS01000014">
    <property type="protein sequence ID" value="OPB89308.1"/>
    <property type="molecule type" value="Genomic_DNA"/>
</dbReference>
<dbReference type="Pfam" id="PF20448">
    <property type="entry name" value="DUF6705"/>
    <property type="match status" value="1"/>
</dbReference>
<name>A0AAJ3TN80_9FLAO</name>
<keyword evidence="5" id="KW-1185">Reference proteome</keyword>